<feature type="compositionally biased region" description="Acidic residues" evidence="2">
    <location>
        <begin position="1226"/>
        <end position="1237"/>
    </location>
</feature>
<organism evidence="3 4">
    <name type="scientific">Lingula anatina</name>
    <name type="common">Brachiopod</name>
    <name type="synonym">Lingula unguis</name>
    <dbReference type="NCBI Taxonomy" id="7574"/>
    <lineage>
        <taxon>Eukaryota</taxon>
        <taxon>Metazoa</taxon>
        <taxon>Spiralia</taxon>
        <taxon>Lophotrochozoa</taxon>
        <taxon>Brachiopoda</taxon>
        <taxon>Linguliformea</taxon>
        <taxon>Lingulata</taxon>
        <taxon>Lingulida</taxon>
        <taxon>Linguloidea</taxon>
        <taxon>Lingulidae</taxon>
        <taxon>Lingula</taxon>
    </lineage>
</organism>
<feature type="compositionally biased region" description="Basic and acidic residues" evidence="2">
    <location>
        <begin position="1183"/>
        <end position="1193"/>
    </location>
</feature>
<dbReference type="PANTHER" id="PTHR35153:SF1">
    <property type="entry name" value="COILED-COIL DOMAIN-CONTAINING PROTEIN 154"/>
    <property type="match status" value="1"/>
</dbReference>
<feature type="region of interest" description="Disordered" evidence="2">
    <location>
        <begin position="854"/>
        <end position="1360"/>
    </location>
</feature>
<feature type="compositionally biased region" description="Low complexity" evidence="2">
    <location>
        <begin position="868"/>
        <end position="898"/>
    </location>
</feature>
<protein>
    <submittedName>
        <fullName evidence="4">Neurofilament heavy polypeptide isoform X1</fullName>
    </submittedName>
</protein>
<feature type="compositionally biased region" description="Acidic residues" evidence="2">
    <location>
        <begin position="1172"/>
        <end position="1182"/>
    </location>
</feature>
<dbReference type="RefSeq" id="XP_013381945.1">
    <property type="nucleotide sequence ID" value="XM_013526491.2"/>
</dbReference>
<feature type="region of interest" description="Disordered" evidence="2">
    <location>
        <begin position="1"/>
        <end position="47"/>
    </location>
</feature>
<feature type="compositionally biased region" description="Basic and acidic residues" evidence="2">
    <location>
        <begin position="234"/>
        <end position="249"/>
    </location>
</feature>
<keyword evidence="1" id="KW-0175">Coiled coil</keyword>
<feature type="compositionally biased region" description="Acidic residues" evidence="2">
    <location>
        <begin position="990"/>
        <end position="999"/>
    </location>
</feature>
<dbReference type="KEGG" id="lak:106152771"/>
<dbReference type="GeneID" id="106152771"/>
<feature type="region of interest" description="Disordered" evidence="2">
    <location>
        <begin position="234"/>
        <end position="259"/>
    </location>
</feature>
<feature type="compositionally biased region" description="Polar residues" evidence="2">
    <location>
        <begin position="10"/>
        <end position="21"/>
    </location>
</feature>
<evidence type="ECO:0000313" key="4">
    <source>
        <dbReference type="RefSeq" id="XP_013381945.1"/>
    </source>
</evidence>
<feature type="compositionally biased region" description="Acidic residues" evidence="2">
    <location>
        <begin position="1309"/>
        <end position="1320"/>
    </location>
</feature>
<feature type="compositionally biased region" description="Pro residues" evidence="2">
    <location>
        <begin position="1040"/>
        <end position="1050"/>
    </location>
</feature>
<feature type="compositionally biased region" description="Acidic residues" evidence="2">
    <location>
        <begin position="1337"/>
        <end position="1349"/>
    </location>
</feature>
<dbReference type="InterPro" id="IPR029512">
    <property type="entry name" value="CCDC154"/>
</dbReference>
<feature type="compositionally biased region" description="Basic and acidic residues" evidence="2">
    <location>
        <begin position="1211"/>
        <end position="1221"/>
    </location>
</feature>
<feature type="compositionally biased region" description="Basic and acidic residues" evidence="2">
    <location>
        <begin position="1267"/>
        <end position="1277"/>
    </location>
</feature>
<feature type="compositionally biased region" description="Pro residues" evidence="2">
    <location>
        <begin position="1141"/>
        <end position="1151"/>
    </location>
</feature>
<feature type="compositionally biased region" description="Basic and acidic residues" evidence="2">
    <location>
        <begin position="1238"/>
        <end position="1248"/>
    </location>
</feature>
<dbReference type="PANTHER" id="PTHR35153">
    <property type="entry name" value="COILED-COIL DOMAIN-CONTAINING PROTEIN 154"/>
    <property type="match status" value="1"/>
</dbReference>
<feature type="coiled-coil region" evidence="1">
    <location>
        <begin position="63"/>
        <end position="90"/>
    </location>
</feature>
<keyword evidence="3" id="KW-1185">Reference proteome</keyword>
<feature type="compositionally biased region" description="Polar residues" evidence="2">
    <location>
        <begin position="33"/>
        <end position="46"/>
    </location>
</feature>
<feature type="compositionally biased region" description="Acidic residues" evidence="2">
    <location>
        <begin position="1254"/>
        <end position="1266"/>
    </location>
</feature>
<dbReference type="InParanoid" id="A0A1S3H746"/>
<dbReference type="OrthoDB" id="9445857at2759"/>
<dbReference type="Pfam" id="PF15450">
    <property type="entry name" value="CCDC154"/>
    <property type="match status" value="1"/>
</dbReference>
<dbReference type="Proteomes" id="UP000085678">
    <property type="component" value="Unplaced"/>
</dbReference>
<feature type="coiled-coil region" evidence="1">
    <location>
        <begin position="428"/>
        <end position="458"/>
    </location>
</feature>
<accession>A0A1S3H746</accession>
<evidence type="ECO:0000256" key="1">
    <source>
        <dbReference type="SAM" id="Coils"/>
    </source>
</evidence>
<name>A0A1S3H746_LINAN</name>
<feature type="compositionally biased region" description="Basic and acidic residues" evidence="2">
    <location>
        <begin position="1294"/>
        <end position="1304"/>
    </location>
</feature>
<feature type="region of interest" description="Disordered" evidence="2">
    <location>
        <begin position="813"/>
        <end position="836"/>
    </location>
</feature>
<feature type="compositionally biased region" description="Acidic residues" evidence="2">
    <location>
        <begin position="1282"/>
        <end position="1293"/>
    </location>
</feature>
<reference evidence="4" key="1">
    <citation type="submission" date="2025-08" db="UniProtKB">
        <authorList>
            <consortium name="RefSeq"/>
        </authorList>
    </citation>
    <scope>IDENTIFICATION</scope>
    <source>
        <tissue evidence="4">Gonads</tissue>
    </source>
</reference>
<sequence length="1360" mass="153134">MEKSKYPHSQRVNPITMQSPGPQFPSKYGALPSIQNRNSPIPTKDNQVVPMDHSFDAEPEERLRHLETRVNVTEKSNRALLEEVVRLQSELKTNVRRSEDVLREERQTRLQLENSLRASNDLIAQLSSRLKRTEDKIAEERMAISALVNHTKSVEQAVLGSQQELVSRKEAQTARLQEMKEELEEVSRAKDQLERLTFNLVDEMRQLKGRMDNQNMDFASVANDLKNKNKRLEEENRQTRLESVRKHAEVQSLSDSTSSQLRQQIESRLSELRDVLVDLRGKQEGETQERRMLEQAVQKKISELMSNIAEQNRKREEAMHALDSIQREREHAAETERIKLQGKIAETAEEVSKKILQKEIKLREESQEKFNMVEKLISNEQSARMAFESDLRRELDKRWDSVKKSNEGDLQAVKQAQKLERAKTSETLHKLDEAVDLLQGQIEQYKKQQEKLLSAEIKSRKTHERDTREKVENLQEKLGIATSTLQAAVGGIMTKLQTESDRLKAQIEELEASRGRESQLSHQGNTAAEEKIEELKHALQEVEEKLNREISKITEDEQERSGKALSDLHDKISQLEGNLEAKAAAEMIEEMKKTIERVDKKLKKEMKSIAEEEAQKNTRLMADLDTRVTGLNSKISNVEDSLEAKITGSSAAQAQNMRDKVESISLWQDVTSQSIRDIQYKVQELPMEVYQLQEKHELLKSDLTGKVTAEAESRKRDVENLRRDLSRLVAAPGKGLAGDKTATKSDFDAYKLREDIDECQESLHKLAESVQTIKTVLGMKIATESKLRVEEVKNLQDELNRLRGLVDPLLTSGSEPKVFVKPTGASKEEAESQASSVNRWGVYSAYKWNKIKNKMKGKKKASKKEARSPSPSESTTVPVDVADVAAAGIAEAGARRQAPPSDDETVSAPPKKKNNKKAENESEPETEVTEPKKNKKKAKEPPPEDSEEETTAPTKNKSDTKPPPKKKQPPAESEDESEAPPPKKKQPPPDSEDEDDESEAPPPKKKQPPPESDDETEAPPPKKKGQKPPPDSEDDDETEAPPPKKNQKPPPDSEDDESEAPPPKKKQPPPDSEDDDETEAPPPKKKSQKPPPDSEDDESEAPPPKKKQPPPDSDDETEAPPPKKKGQKPPPDSEDDDETEVPPPKKNQKPPPDSEDDESEAPPPKKKQPPPEDSEEDSEDEAPPPKKQPDNKKKPPPPADDDETESEDEPPPPKKQPDKKKPPPPADDDETESEDEPPPPKKQPDNKKKPPPPADDDDETESEDEPPPPKKQPDKKKPPPPADDDETESEDEPPPPKKQPDKKKPPPPADDDETESEDEPPPPKSKGKPPPKKPPPPDDDDDDSEDDDDPPPRKPPAKRR</sequence>
<gene>
    <name evidence="4" type="primary">LOC106152771</name>
</gene>
<feature type="coiled-coil region" evidence="1">
    <location>
        <begin position="493"/>
        <end position="615"/>
    </location>
</feature>
<dbReference type="STRING" id="7574.A0A1S3H746"/>
<evidence type="ECO:0000313" key="3">
    <source>
        <dbReference type="Proteomes" id="UP000085678"/>
    </source>
</evidence>
<feature type="compositionally biased region" description="Acidic residues" evidence="2">
    <location>
        <begin position="1199"/>
        <end position="1210"/>
    </location>
</feature>
<proteinExistence type="predicted"/>
<evidence type="ECO:0000256" key="2">
    <source>
        <dbReference type="SAM" id="MobiDB-lite"/>
    </source>
</evidence>